<dbReference type="Proteomes" id="UP000827721">
    <property type="component" value="Unassembled WGS sequence"/>
</dbReference>
<sequence>MSIVMLPHLAYGHVSPYFELAKKLSNKGFQIYLCSTPICLESIRNNLMISSSNNIIQLIDLQLPSSFHQELPPHYHSTKNLPPHLKNTLLAAFDASKPAFSDILRNLKPDLVIYDLLQPWAGEAAREQNIEAVMFLTCGGMNSSAAPESPYSLDEELSEAMLDTVNGITTQERCTRSFVAAKMVLIKASREIIGGDCLSMIPQLEMVPIGPLVPKPQDHDDDERFMNWLNKRNPSSVVFVSFGTEYFLSQQEIEEMAYGLELSGVDFIWVVRFHGGSNIRSIHEALPGGFLERIEGKGMIVEGWAPQAKILQHSSTGGFVSHCGWSSTLEAMVCGVPIIAIPMQLDQPMNAKLVVDIGVGMEVPKQNKKLVRKEVASVIRRVVVEEEGKEVRRRVKDLSERLKKKEDEEFDKAAEKLVKLVQQSGNHK</sequence>
<dbReference type="SUPFAM" id="SSF53756">
    <property type="entry name" value="UDP-Glycosyltransferase/glycogen phosphorylase"/>
    <property type="match status" value="1"/>
</dbReference>
<dbReference type="EC" id="2.4.1.-" evidence="4"/>
<dbReference type="InterPro" id="IPR002213">
    <property type="entry name" value="UDP_glucos_trans"/>
</dbReference>
<reference evidence="7 8" key="1">
    <citation type="submission" date="2021-02" db="EMBL/GenBank/DDBJ databases">
        <title>Plant Genome Project.</title>
        <authorList>
            <person name="Zhang R.-G."/>
        </authorList>
    </citation>
    <scope>NUCLEOTIDE SEQUENCE [LARGE SCALE GENOMIC DNA]</scope>
    <source>
        <tissue evidence="7">Leaves</tissue>
    </source>
</reference>
<evidence type="ECO:0000259" key="6">
    <source>
        <dbReference type="Pfam" id="PF26168"/>
    </source>
</evidence>
<comment type="similarity">
    <text evidence="1 3">Belongs to the UDP-glycosyltransferase family.</text>
</comment>
<keyword evidence="2 3" id="KW-0808">Transferase</keyword>
<dbReference type="CDD" id="cd03784">
    <property type="entry name" value="GT1_Gtf-like"/>
    <property type="match status" value="1"/>
</dbReference>
<dbReference type="Pfam" id="PF26168">
    <property type="entry name" value="Glyco_transf_N"/>
    <property type="match status" value="1"/>
</dbReference>
<protein>
    <recommendedName>
        <fullName evidence="4">Glycosyltransferase</fullName>
        <ecNumber evidence="4">2.4.1.-</ecNumber>
    </recommendedName>
</protein>
<feature type="domain" description="Glycosyltransferase N-terminal" evidence="6">
    <location>
        <begin position="2"/>
        <end position="144"/>
    </location>
</feature>
<feature type="coiled-coil region" evidence="5">
    <location>
        <begin position="388"/>
        <end position="423"/>
    </location>
</feature>
<dbReference type="Gene3D" id="3.40.50.2000">
    <property type="entry name" value="Glycogen Phosphorylase B"/>
    <property type="match status" value="2"/>
</dbReference>
<dbReference type="InterPro" id="IPR035595">
    <property type="entry name" value="UDP_glycos_trans_CS"/>
</dbReference>
<dbReference type="InterPro" id="IPR058980">
    <property type="entry name" value="Glyco_transf_N"/>
</dbReference>
<name>A0ABQ8I3P0_9ROSI</name>
<comment type="caution">
    <text evidence="7">The sequence shown here is derived from an EMBL/GenBank/DDBJ whole genome shotgun (WGS) entry which is preliminary data.</text>
</comment>
<dbReference type="Pfam" id="PF00201">
    <property type="entry name" value="UDPGT"/>
    <property type="match status" value="1"/>
</dbReference>
<proteinExistence type="inferred from homology"/>
<organism evidence="7 8">
    <name type="scientific">Xanthoceras sorbifolium</name>
    <dbReference type="NCBI Taxonomy" id="99658"/>
    <lineage>
        <taxon>Eukaryota</taxon>
        <taxon>Viridiplantae</taxon>
        <taxon>Streptophyta</taxon>
        <taxon>Embryophyta</taxon>
        <taxon>Tracheophyta</taxon>
        <taxon>Spermatophyta</taxon>
        <taxon>Magnoliopsida</taxon>
        <taxon>eudicotyledons</taxon>
        <taxon>Gunneridae</taxon>
        <taxon>Pentapetalae</taxon>
        <taxon>rosids</taxon>
        <taxon>malvids</taxon>
        <taxon>Sapindales</taxon>
        <taxon>Sapindaceae</taxon>
        <taxon>Xanthoceroideae</taxon>
        <taxon>Xanthoceras</taxon>
    </lineage>
</organism>
<keyword evidence="5" id="KW-0175">Coiled coil</keyword>
<dbReference type="EMBL" id="JAFEMO010000004">
    <property type="protein sequence ID" value="KAH7571262.1"/>
    <property type="molecule type" value="Genomic_DNA"/>
</dbReference>
<gene>
    <name evidence="7" type="ORF">JRO89_XS04G0010700</name>
</gene>
<dbReference type="PANTHER" id="PTHR48044">
    <property type="entry name" value="GLYCOSYLTRANSFERASE"/>
    <property type="match status" value="1"/>
</dbReference>
<evidence type="ECO:0000256" key="2">
    <source>
        <dbReference type="ARBA" id="ARBA00022679"/>
    </source>
</evidence>
<evidence type="ECO:0000256" key="1">
    <source>
        <dbReference type="ARBA" id="ARBA00009995"/>
    </source>
</evidence>
<evidence type="ECO:0000256" key="4">
    <source>
        <dbReference type="RuleBase" id="RU362057"/>
    </source>
</evidence>
<evidence type="ECO:0000256" key="3">
    <source>
        <dbReference type="RuleBase" id="RU003718"/>
    </source>
</evidence>
<evidence type="ECO:0000313" key="7">
    <source>
        <dbReference type="EMBL" id="KAH7571262.1"/>
    </source>
</evidence>
<evidence type="ECO:0000256" key="5">
    <source>
        <dbReference type="SAM" id="Coils"/>
    </source>
</evidence>
<keyword evidence="8" id="KW-1185">Reference proteome</keyword>
<evidence type="ECO:0000313" key="8">
    <source>
        <dbReference type="Proteomes" id="UP000827721"/>
    </source>
</evidence>
<dbReference type="PANTHER" id="PTHR48044:SF9">
    <property type="entry name" value="UDP-GLYCOSYLTRANSFERASE SUPERFAMILY PROTEIN"/>
    <property type="match status" value="1"/>
</dbReference>
<dbReference type="PROSITE" id="PS00375">
    <property type="entry name" value="UDPGT"/>
    <property type="match status" value="1"/>
</dbReference>
<accession>A0ABQ8I3P0</accession>
<keyword evidence="3" id="KW-0328">Glycosyltransferase</keyword>